<reference evidence="3" key="1">
    <citation type="submission" date="2021-02" db="EMBL/GenBank/DDBJ databases">
        <authorList>
            <person name="Dougan E. K."/>
            <person name="Rhodes N."/>
            <person name="Thang M."/>
            <person name="Chan C."/>
        </authorList>
    </citation>
    <scope>NUCLEOTIDE SEQUENCE</scope>
</reference>
<evidence type="ECO:0000313" key="4">
    <source>
        <dbReference type="Proteomes" id="UP000601435"/>
    </source>
</evidence>
<dbReference type="InterPro" id="IPR010466">
    <property type="entry name" value="DUF1058"/>
</dbReference>
<feature type="compositionally biased region" description="Pro residues" evidence="1">
    <location>
        <begin position="296"/>
        <end position="305"/>
    </location>
</feature>
<feature type="region of interest" description="Disordered" evidence="1">
    <location>
        <begin position="221"/>
        <end position="328"/>
    </location>
</feature>
<dbReference type="Gene3D" id="3.90.190.10">
    <property type="entry name" value="Protein tyrosine phosphatase superfamily"/>
    <property type="match status" value="1"/>
</dbReference>
<evidence type="ECO:0000313" key="3">
    <source>
        <dbReference type="EMBL" id="CAE7873554.1"/>
    </source>
</evidence>
<feature type="compositionally biased region" description="Pro residues" evidence="1">
    <location>
        <begin position="259"/>
        <end position="268"/>
    </location>
</feature>
<feature type="domain" description="RapZ C-terminal" evidence="2">
    <location>
        <begin position="396"/>
        <end position="497"/>
    </location>
</feature>
<evidence type="ECO:0000259" key="2">
    <source>
        <dbReference type="Pfam" id="PF22740"/>
    </source>
</evidence>
<proteinExistence type="predicted"/>
<organism evidence="3 4">
    <name type="scientific">Symbiodinium necroappetens</name>
    <dbReference type="NCBI Taxonomy" id="1628268"/>
    <lineage>
        <taxon>Eukaryota</taxon>
        <taxon>Sar</taxon>
        <taxon>Alveolata</taxon>
        <taxon>Dinophyceae</taxon>
        <taxon>Suessiales</taxon>
        <taxon>Symbiodiniaceae</taxon>
        <taxon>Symbiodinium</taxon>
    </lineage>
</organism>
<dbReference type="InterPro" id="IPR053931">
    <property type="entry name" value="RapZ_C"/>
</dbReference>
<dbReference type="AlphaFoldDB" id="A0A813ANT8"/>
<dbReference type="OrthoDB" id="448817at2759"/>
<dbReference type="Pfam" id="PF06347">
    <property type="entry name" value="SH3_4"/>
    <property type="match status" value="1"/>
</dbReference>
<sequence length="537" mass="59204">MLPAILLPGEAVTLIEPSVSHESGYLAARQDEKVKVLYVGRHDVEDEAGWIYVQRLVEDDSNKRDEKEGWLDTKLVKLDRRVGDKVTVGPNLRPAIYDVIQLKCCSGDAVEVKHWGREDNEDERNWIFAEGPDKQRGWLHLESVDKWKSHSDQTEPRPWHALLQDTDLLPFPNIAPERQSQYASYETSKVTITKGMVVQVEQYEGKWVKVKVKKGVSGWMPTSNLNADASQEPPPPPPSPPPTASVVKMTSPDASKGLPPKPSRPPPRASHVEPAPAPAVAECRGGPALEPKATKLPPPPPPSEPCPLKVSGQRAGRQPGAAQTGGALPQQDVVQISDADAAGGGSLGRIALATFGLETLDGDLCSKCYEHPGGGAAYRASDEELNEALTRRKFPSEVILDARMFPDPDAGNVTRHSGRHHMIITRLFNHRNFKMWLERAKRKIEKAARDAAPSGGGSGSFNVAVYCRAGKHRSVAASVILHYILKAEGWTCPDVQHLSYERWGRNCCKGQCKECLEPPDDLQEILRSALRLWRDLR</sequence>
<feature type="compositionally biased region" description="Pro residues" evidence="1">
    <location>
        <begin position="232"/>
        <end position="243"/>
    </location>
</feature>
<protein>
    <recommendedName>
        <fullName evidence="2">RapZ C-terminal domain-containing protein</fullName>
    </recommendedName>
</protein>
<keyword evidence="4" id="KW-1185">Reference proteome</keyword>
<feature type="compositionally biased region" description="Low complexity" evidence="1">
    <location>
        <begin position="272"/>
        <end position="295"/>
    </location>
</feature>
<name>A0A813ANT8_9DINO</name>
<evidence type="ECO:0000256" key="1">
    <source>
        <dbReference type="SAM" id="MobiDB-lite"/>
    </source>
</evidence>
<dbReference type="InterPro" id="IPR029021">
    <property type="entry name" value="Prot-tyrosine_phosphatase-like"/>
</dbReference>
<accession>A0A813ANT8</accession>
<gene>
    <name evidence="3" type="ORF">SNEC2469_LOCUS28347</name>
</gene>
<dbReference type="Pfam" id="PF22740">
    <property type="entry name" value="PapZ_C"/>
    <property type="match status" value="1"/>
</dbReference>
<comment type="caution">
    <text evidence="3">The sequence shown here is derived from an EMBL/GenBank/DDBJ whole genome shotgun (WGS) entry which is preliminary data.</text>
</comment>
<dbReference type="EMBL" id="CAJNJA010061364">
    <property type="protein sequence ID" value="CAE7873554.1"/>
    <property type="molecule type" value="Genomic_DNA"/>
</dbReference>
<dbReference type="Proteomes" id="UP000601435">
    <property type="component" value="Unassembled WGS sequence"/>
</dbReference>